<evidence type="ECO:0000256" key="3">
    <source>
        <dbReference type="ARBA" id="ARBA00022840"/>
    </source>
</evidence>
<dbReference type="Gene3D" id="3.30.470.20">
    <property type="entry name" value="ATP-grasp fold, B domain"/>
    <property type="match status" value="1"/>
</dbReference>
<comment type="caution">
    <text evidence="5">The sequence shown here is derived from an EMBL/GenBank/DDBJ whole genome shotgun (WGS) entry which is preliminary data.</text>
</comment>
<evidence type="ECO:0000256" key="2">
    <source>
        <dbReference type="ARBA" id="ARBA00022741"/>
    </source>
</evidence>
<keyword evidence="1" id="KW-0436">Ligase</keyword>
<gene>
    <name evidence="5" type="ORF">GO608_13750</name>
</gene>
<dbReference type="SUPFAM" id="SSF52210">
    <property type="entry name" value="Succinyl-CoA synthetase domains"/>
    <property type="match status" value="2"/>
</dbReference>
<reference evidence="5" key="1">
    <citation type="submission" date="2019-12" db="EMBL/GenBank/DDBJ databases">
        <title>Comparative genomics gives insights into the taxonomy of the Azoarcus-Aromatoleum group and reveals separate origins of nif in the plant-associated Azoarcus and non-plant-associated Aromatoleum sub-groups.</title>
        <authorList>
            <person name="Lafos M."/>
            <person name="Maluk M."/>
            <person name="Batista M."/>
            <person name="Junghare M."/>
            <person name="Carmona M."/>
            <person name="Faoro H."/>
            <person name="Cruz L.M."/>
            <person name="Battistoni F."/>
            <person name="De Souza E."/>
            <person name="Pedrosa F."/>
            <person name="Chen W.-M."/>
            <person name="Poole P.S."/>
            <person name="Dixon R.A."/>
            <person name="James E.K."/>
        </authorList>
    </citation>
    <scope>NUCLEOTIDE SEQUENCE</scope>
    <source>
        <strain evidence="5">U120</strain>
    </source>
</reference>
<dbReference type="SMART" id="SM00881">
    <property type="entry name" value="CoA_binding"/>
    <property type="match status" value="1"/>
</dbReference>
<sequence length="727" mass="77083">MDLAPPLPRTSPLHDFLAPGSIAIIGASTDPTKRGYKAMVGLIKDGYPGAIYPINPKVDNLLGVRTYATLDDIPGPVDLALICTPAATVPGLVADCGRKGVKGAAILASGFRETGPAGARLEQQVLAAAREGGVRLIGPNTSGMFNLHKKVNLLALANVKPGNIGFISQSGNMLLSLVLEAEHNGHVGFSTYVGPGNQTDIGFNDYLRYLGEDPDTRVATFYVEGFRDGQRFLHNAREITAVKPVVVYKSGATEQGKKAASSHTGALAGSYAMTVDLLRQVGVSVVQHSNEILPVAEGLGLLQQAPGKRVAVVSDGGGQATIASDRIIEAGLELAELGEATKKRLGAILLPQASPVNPVDVAGSSDANPALLADCLAIVADDDNVDAVFLVGMFGGYHIRFAEDLLGGEMRGAESMIELARRIDKPVVVYSLYAPVKPPALRRLHEAGLPVYTSIEYAVRVLAALGERGVYLRDAANEAPLPAMMPNDATLGIFAAAQAEARDLFEFEAKTLLRAHGVDVPAEALVRDLDELDEVAGRFGDRPLVMKVVSKDILHKSDAGGVKLNLHGRAALREAFDQIIGSCHAYKPSADIKGVLVTPMARKGIEVIIGVSRDPIFGPVLMFGLGGIFVEILEDVAFRAIPLSRYAARSMVDQIRSRRILEGARGDAPIDKEALVDLLLKVSSIVAAYPQLAELDLNPVILYEDGYAIVDARVIVNQAVLNPKDEA</sequence>
<feature type="domain" description="CoA-binding" evidence="4">
    <location>
        <begin position="16"/>
        <end position="111"/>
    </location>
</feature>
<evidence type="ECO:0000313" key="5">
    <source>
        <dbReference type="EMBL" id="NMF94388.1"/>
    </source>
</evidence>
<dbReference type="PANTHER" id="PTHR43334">
    <property type="entry name" value="ACETATE--COA LIGASE [ADP-FORMING]"/>
    <property type="match status" value="1"/>
</dbReference>
<evidence type="ECO:0000313" key="6">
    <source>
        <dbReference type="Proteomes" id="UP000601990"/>
    </source>
</evidence>
<name>A0ABX1N564_9RHOO</name>
<dbReference type="InterPro" id="IPR051538">
    <property type="entry name" value="Acyl-CoA_Synth/Transferase"/>
</dbReference>
<dbReference type="SUPFAM" id="SSF51735">
    <property type="entry name" value="NAD(P)-binding Rossmann-fold domains"/>
    <property type="match status" value="1"/>
</dbReference>
<evidence type="ECO:0000256" key="1">
    <source>
        <dbReference type="ARBA" id="ARBA00022598"/>
    </source>
</evidence>
<proteinExistence type="predicted"/>
<dbReference type="EMBL" id="WTVH01000028">
    <property type="protein sequence ID" value="NMF94388.1"/>
    <property type="molecule type" value="Genomic_DNA"/>
</dbReference>
<keyword evidence="3" id="KW-0067">ATP-binding</keyword>
<dbReference type="Gene3D" id="3.40.50.720">
    <property type="entry name" value="NAD(P)-binding Rossmann-like Domain"/>
    <property type="match status" value="1"/>
</dbReference>
<keyword evidence="2" id="KW-0547">Nucleotide-binding</keyword>
<dbReference type="Proteomes" id="UP000601990">
    <property type="component" value="Unassembled WGS sequence"/>
</dbReference>
<dbReference type="Pfam" id="PF13380">
    <property type="entry name" value="CoA_binding_2"/>
    <property type="match status" value="1"/>
</dbReference>
<protein>
    <submittedName>
        <fullName evidence="5">CoA-binding protein</fullName>
    </submittedName>
</protein>
<dbReference type="InterPro" id="IPR003781">
    <property type="entry name" value="CoA-bd"/>
</dbReference>
<dbReference type="InterPro" id="IPR032875">
    <property type="entry name" value="Succ_CoA_lig_flav_dom"/>
</dbReference>
<dbReference type="Gene3D" id="3.30.1490.20">
    <property type="entry name" value="ATP-grasp fold, A domain"/>
    <property type="match status" value="1"/>
</dbReference>
<dbReference type="InterPro" id="IPR013815">
    <property type="entry name" value="ATP_grasp_subdomain_1"/>
</dbReference>
<dbReference type="RefSeq" id="WP_169199613.1">
    <property type="nucleotide sequence ID" value="NZ_WTVH02000010.1"/>
</dbReference>
<dbReference type="Pfam" id="PF13549">
    <property type="entry name" value="ATP-grasp_5"/>
    <property type="match status" value="1"/>
</dbReference>
<dbReference type="PANTHER" id="PTHR43334:SF1">
    <property type="entry name" value="3-HYDROXYPROPIONATE--COA LIGASE [ADP-FORMING]"/>
    <property type="match status" value="1"/>
</dbReference>
<dbReference type="SUPFAM" id="SSF56059">
    <property type="entry name" value="Glutathione synthetase ATP-binding domain-like"/>
    <property type="match status" value="1"/>
</dbReference>
<dbReference type="InterPro" id="IPR016102">
    <property type="entry name" value="Succinyl-CoA_synth-like"/>
</dbReference>
<dbReference type="Pfam" id="PF13607">
    <property type="entry name" value="Succ_CoA_lig"/>
    <property type="match status" value="1"/>
</dbReference>
<keyword evidence="6" id="KW-1185">Reference proteome</keyword>
<accession>A0ABX1N564</accession>
<dbReference type="Gene3D" id="3.40.50.261">
    <property type="entry name" value="Succinyl-CoA synthetase domains"/>
    <property type="match status" value="2"/>
</dbReference>
<organism evidence="5 6">
    <name type="scientific">Aromatoleum buckelii</name>
    <dbReference type="NCBI Taxonomy" id="200254"/>
    <lineage>
        <taxon>Bacteria</taxon>
        <taxon>Pseudomonadati</taxon>
        <taxon>Pseudomonadota</taxon>
        <taxon>Betaproteobacteria</taxon>
        <taxon>Rhodocyclales</taxon>
        <taxon>Rhodocyclaceae</taxon>
        <taxon>Aromatoleum</taxon>
    </lineage>
</organism>
<evidence type="ECO:0000259" key="4">
    <source>
        <dbReference type="SMART" id="SM00881"/>
    </source>
</evidence>
<dbReference type="InterPro" id="IPR036291">
    <property type="entry name" value="NAD(P)-bd_dom_sf"/>
</dbReference>